<dbReference type="PATRIC" id="fig|1125699.3.peg.2136"/>
<gene>
    <name evidence="2" type="ORF">HMPREF9194_02113</name>
</gene>
<dbReference type="PROSITE" id="PS51257">
    <property type="entry name" value="PROKAR_LIPOPROTEIN"/>
    <property type="match status" value="1"/>
</dbReference>
<protein>
    <recommendedName>
        <fullName evidence="4">DUF306 domain-containing protein</fullName>
    </recommendedName>
</protein>
<dbReference type="HOGENOM" id="CLU_1748855_0_0_12"/>
<dbReference type="AlphaFoldDB" id="S3K480"/>
<comment type="caution">
    <text evidence="2">The sequence shown here is derived from an EMBL/GenBank/DDBJ whole genome shotgun (WGS) entry which is preliminary data.</text>
</comment>
<dbReference type="STRING" id="1125699.HMPREF9194_02113"/>
<dbReference type="RefSeq" id="WP_016526370.1">
    <property type="nucleotide sequence ID" value="NZ_KE332518.1"/>
</dbReference>
<organism evidence="2 3">
    <name type="scientific">Treponema maltophilum ATCC 51939</name>
    <dbReference type="NCBI Taxonomy" id="1125699"/>
    <lineage>
        <taxon>Bacteria</taxon>
        <taxon>Pseudomonadati</taxon>
        <taxon>Spirochaetota</taxon>
        <taxon>Spirochaetia</taxon>
        <taxon>Spirochaetales</taxon>
        <taxon>Treponemataceae</taxon>
        <taxon>Treponema</taxon>
    </lineage>
</organism>
<evidence type="ECO:0000256" key="1">
    <source>
        <dbReference type="SAM" id="SignalP"/>
    </source>
</evidence>
<reference evidence="2 3" key="1">
    <citation type="submission" date="2013-04" db="EMBL/GenBank/DDBJ databases">
        <title>The Genome Sequence of Treponema maltophilum ATCC 51939.</title>
        <authorList>
            <consortium name="The Broad Institute Genomics Platform"/>
            <person name="Earl A."/>
            <person name="Ward D."/>
            <person name="Feldgarden M."/>
            <person name="Gevers D."/>
            <person name="Leonetti C."/>
            <person name="Blanton J.M."/>
            <person name="Dewhirst F.E."/>
            <person name="Izard J."/>
            <person name="Walker B."/>
            <person name="Young S."/>
            <person name="Zeng Q."/>
            <person name="Gargeya S."/>
            <person name="Fitzgerald M."/>
            <person name="Haas B."/>
            <person name="Abouelleil A."/>
            <person name="Allen A.W."/>
            <person name="Alvarado L."/>
            <person name="Arachchi H.M."/>
            <person name="Berlin A.M."/>
            <person name="Chapman S.B."/>
            <person name="Gainer-Dewar J."/>
            <person name="Goldberg J."/>
            <person name="Griggs A."/>
            <person name="Gujja S."/>
            <person name="Hansen M."/>
            <person name="Howarth C."/>
            <person name="Imamovic A."/>
            <person name="Ireland A."/>
            <person name="Larimer J."/>
            <person name="McCowan C."/>
            <person name="Murphy C."/>
            <person name="Pearson M."/>
            <person name="Poon T.W."/>
            <person name="Priest M."/>
            <person name="Roberts A."/>
            <person name="Saif S."/>
            <person name="Shea T."/>
            <person name="Sisk P."/>
            <person name="Sykes S."/>
            <person name="Wortman J."/>
            <person name="Nusbaum C."/>
            <person name="Birren B."/>
        </authorList>
    </citation>
    <scope>NUCLEOTIDE SEQUENCE [LARGE SCALE GENOMIC DNA]</scope>
    <source>
        <strain evidence="2 3">ATCC 51939</strain>
    </source>
</reference>
<keyword evidence="3" id="KW-1185">Reference proteome</keyword>
<evidence type="ECO:0000313" key="3">
    <source>
        <dbReference type="Proteomes" id="UP000014541"/>
    </source>
</evidence>
<evidence type="ECO:0000313" key="2">
    <source>
        <dbReference type="EMBL" id="EPF31761.1"/>
    </source>
</evidence>
<keyword evidence="1" id="KW-0732">Signal</keyword>
<feature type="signal peptide" evidence="1">
    <location>
        <begin position="1"/>
        <end position="23"/>
    </location>
</feature>
<accession>S3K480</accession>
<evidence type="ECO:0008006" key="4">
    <source>
        <dbReference type="Google" id="ProtNLM"/>
    </source>
</evidence>
<dbReference type="EMBL" id="ATFF01000006">
    <property type="protein sequence ID" value="EPF31761.1"/>
    <property type="molecule type" value="Genomic_DNA"/>
</dbReference>
<name>S3K480_TREMA</name>
<sequence>MKKLVLLAIIAAALVLTGCPSPAGGNPNNNTPAQVDYLARLIGTWQTEGYDSGKFITVTIEADPSGKSPAYSFEFKAKHVFSGKNWTTEMVCRNSTYQQAVKDGTKTTTEEILAVTDTYIQTQKGKVDYGIKEEKLYFTQAPNLLFERK</sequence>
<feature type="chain" id="PRO_5004522817" description="DUF306 domain-containing protein" evidence="1">
    <location>
        <begin position="24"/>
        <end position="149"/>
    </location>
</feature>
<proteinExistence type="predicted"/>
<dbReference type="Proteomes" id="UP000014541">
    <property type="component" value="Unassembled WGS sequence"/>
</dbReference>